<keyword evidence="1" id="KW-0472">Membrane</keyword>
<feature type="transmembrane region" description="Helical" evidence="1">
    <location>
        <begin position="12"/>
        <end position="28"/>
    </location>
</feature>
<sequence length="162" mass="17896">MLDPKARDSPAFLVVGLLPIAILLGFIVKEAVGDAAVALTWERQNATIIGEPIDTKTGTRKGRRYLLYAQVQSSNGRWVQEQIVVHRQGSWSKPMIVPAAGQLVPVHVDGRGGRMVAHEELLSFWVALFWILLLGVPCAMSLWKLAQLFDDWVSGLTPSDRP</sequence>
<evidence type="ECO:0008006" key="4">
    <source>
        <dbReference type="Google" id="ProtNLM"/>
    </source>
</evidence>
<dbReference type="EMBL" id="JAEUXJ010000006">
    <property type="protein sequence ID" value="MBL6456816.1"/>
    <property type="molecule type" value="Genomic_DNA"/>
</dbReference>
<gene>
    <name evidence="2" type="ORF">JMJ55_15875</name>
</gene>
<name>A0ABS1V6Q2_9PROT</name>
<evidence type="ECO:0000256" key="1">
    <source>
        <dbReference type="SAM" id="Phobius"/>
    </source>
</evidence>
<keyword evidence="1" id="KW-0812">Transmembrane</keyword>
<reference evidence="2 3" key="1">
    <citation type="submission" date="2021-01" db="EMBL/GenBank/DDBJ databases">
        <title>Belnapia mucosa sp. nov. and Belnapia arida sp. nov., isolated from the Tabernas Desert (Almeria, Spain).</title>
        <authorList>
            <person name="Molina-Menor E."/>
            <person name="Vidal-Verdu A."/>
            <person name="Calonge A."/>
            <person name="Satari L."/>
            <person name="Pereto Magraner J."/>
            <person name="Porcar Miralles M."/>
        </authorList>
    </citation>
    <scope>NUCLEOTIDE SEQUENCE [LARGE SCALE GENOMIC DNA]</scope>
    <source>
        <strain evidence="2 3">T6</strain>
    </source>
</reference>
<feature type="transmembrane region" description="Helical" evidence="1">
    <location>
        <begin position="121"/>
        <end position="143"/>
    </location>
</feature>
<organism evidence="2 3">
    <name type="scientific">Belnapia mucosa</name>
    <dbReference type="NCBI Taxonomy" id="2804532"/>
    <lineage>
        <taxon>Bacteria</taxon>
        <taxon>Pseudomonadati</taxon>
        <taxon>Pseudomonadota</taxon>
        <taxon>Alphaproteobacteria</taxon>
        <taxon>Acetobacterales</taxon>
        <taxon>Roseomonadaceae</taxon>
        <taxon>Belnapia</taxon>
    </lineage>
</organism>
<evidence type="ECO:0000313" key="3">
    <source>
        <dbReference type="Proteomes" id="UP000606490"/>
    </source>
</evidence>
<keyword evidence="3" id="KW-1185">Reference proteome</keyword>
<dbReference type="Proteomes" id="UP000606490">
    <property type="component" value="Unassembled WGS sequence"/>
</dbReference>
<dbReference type="RefSeq" id="WP_202826556.1">
    <property type="nucleotide sequence ID" value="NZ_JAEUXJ010000006.1"/>
</dbReference>
<evidence type="ECO:0000313" key="2">
    <source>
        <dbReference type="EMBL" id="MBL6456816.1"/>
    </source>
</evidence>
<proteinExistence type="predicted"/>
<comment type="caution">
    <text evidence="2">The sequence shown here is derived from an EMBL/GenBank/DDBJ whole genome shotgun (WGS) entry which is preliminary data.</text>
</comment>
<accession>A0ABS1V6Q2</accession>
<keyword evidence="1" id="KW-1133">Transmembrane helix</keyword>
<protein>
    <recommendedName>
        <fullName evidence="4">DUF3592 domain-containing protein</fullName>
    </recommendedName>
</protein>